<keyword evidence="12" id="KW-1185">Reference proteome</keyword>
<keyword evidence="6" id="KW-0418">Kinase</keyword>
<dbReference type="Gene3D" id="2.130.10.10">
    <property type="entry name" value="YVTN repeat-like/Quinoprotein amine dehydrogenase"/>
    <property type="match status" value="2"/>
</dbReference>
<dbReference type="EC" id="2.7.13.3" evidence="2"/>
<evidence type="ECO:0000256" key="9">
    <source>
        <dbReference type="SAM" id="SignalP"/>
    </source>
</evidence>
<keyword evidence="4" id="KW-0808">Transferase</keyword>
<evidence type="ECO:0000256" key="8">
    <source>
        <dbReference type="ARBA" id="ARBA00023012"/>
    </source>
</evidence>
<dbReference type="Proteomes" id="UP000305517">
    <property type="component" value="Unassembled WGS sequence"/>
</dbReference>
<evidence type="ECO:0000313" key="11">
    <source>
        <dbReference type="EMBL" id="TLM89510.1"/>
    </source>
</evidence>
<evidence type="ECO:0000256" key="4">
    <source>
        <dbReference type="ARBA" id="ARBA00022679"/>
    </source>
</evidence>
<dbReference type="GO" id="GO:0016020">
    <property type="term" value="C:membrane"/>
    <property type="evidence" value="ECO:0007669"/>
    <property type="project" value="InterPro"/>
</dbReference>
<dbReference type="AlphaFoldDB" id="A0A5R8WKS7"/>
<name>A0A5R8WKS7_9BACT</name>
<feature type="signal peptide" evidence="9">
    <location>
        <begin position="1"/>
        <end position="21"/>
    </location>
</feature>
<evidence type="ECO:0000313" key="12">
    <source>
        <dbReference type="Proteomes" id="UP000305517"/>
    </source>
</evidence>
<dbReference type="SUPFAM" id="SSF63829">
    <property type="entry name" value="Calcium-dependent phosphotriesterase"/>
    <property type="match status" value="3"/>
</dbReference>
<keyword evidence="3" id="KW-0597">Phosphoprotein</keyword>
<keyword evidence="9" id="KW-0732">Signal</keyword>
<dbReference type="GO" id="GO:0005524">
    <property type="term" value="F:ATP binding"/>
    <property type="evidence" value="ECO:0007669"/>
    <property type="project" value="UniProtKB-KW"/>
</dbReference>
<proteinExistence type="predicted"/>
<dbReference type="Gene3D" id="2.60.40.10">
    <property type="entry name" value="Immunoglobulins"/>
    <property type="match status" value="1"/>
</dbReference>
<dbReference type="InterPro" id="IPR050482">
    <property type="entry name" value="Sensor_HK_TwoCompSys"/>
</dbReference>
<evidence type="ECO:0000256" key="5">
    <source>
        <dbReference type="ARBA" id="ARBA00022741"/>
    </source>
</evidence>
<evidence type="ECO:0000256" key="1">
    <source>
        <dbReference type="ARBA" id="ARBA00000085"/>
    </source>
</evidence>
<sequence length="1002" mass="107677">MTARRLLLCILGVLSAWWARADPAPPSGWRPDALLSRLMLRTLTSTPDGLVWAGADDGVYRYDGHRLVSLNALRRGGVALPPVPCNELLSRPDGTVWLGTEAGLYRFRPDGVLEALPLPLPTSGSRNIRALAPADDGQRVWVAQDQGGLRAYSRAGRPVGPLLVRGRSINEIWTAPDHSLWLNSLDSLWQFTPAGRLQNAWRHPVIPARFHPVYDPSGRPWLVGAAAIYRLDSGGRLVEGLRWAPDARETGTDVLRLPDGPALITPEQVRQLEWTTGPTPQPRLRAAWPLPLPPQLIWNGRLLADHTGRWWVFDTGTRGCWSRAATVDFIRALPGPGGQAYSVRASVRLPDGRLLVSSYGRLLTQAADSPLAPLRPWLAAVLPSGNAPVLQGIVPAPLGPGGDWLAAGAFPLLRFNPRTGAFDRLVAQGQSQADIGVNGLTRDASNGRVWAATRIGLYSYDPAVQTYRPYVPTRHPGAAPPLAGRLLEDLSPDGRGHLWLATPEGVERLTLRTGARLHYGPTAPAPRRAALDGARCLYLGPDGRLWVGTRGHGLAVIEPDGRVHSVLTLGQGLPSASVATITPSPGGDLWLGTYQGLVRYQPATGQLAVFTTADGLLSDECNARAAYTDPTDGSLLIGGVAGLHRVWPGRVPAGGALRPRLLLAGFTSLSASAEASRTRYQLAHDALPALHLAPDVPLVDLSLALTNAADPSQARYAYRIRGLLADQWMGLGTTPQLRLQGLPPGHYTLEIRGETGQGVPAANVLRLPLTVTAAWWNRPLTWALAAAAAVLGVYLWQRGRLQHLRRENELRARLAADLHDEVGALLTRVTMQAELLRELEAAPVSHLEALVDDSRAAASTVRDIIWSVDAGADTLTALVDRVQDHLDATARATGRTLSLDDTALPPTLDRPLPPAVRQHVYLVFKEALTNALKYSRPGTPIAVVLSSSAQLELSVSSLGAPAASSRAGQGLRNMRHRAALLRASLEAGPAPGGWQVRLRVPL</sequence>
<accession>A0A5R8WKS7</accession>
<feature type="domain" description="Signal transduction histidine kinase subgroup 3 dimerisation and phosphoacceptor" evidence="10">
    <location>
        <begin position="811"/>
        <end position="867"/>
    </location>
</feature>
<dbReference type="GO" id="GO:0000155">
    <property type="term" value="F:phosphorelay sensor kinase activity"/>
    <property type="evidence" value="ECO:0007669"/>
    <property type="project" value="InterPro"/>
</dbReference>
<keyword evidence="7" id="KW-0067">ATP-binding</keyword>
<comment type="catalytic activity">
    <reaction evidence="1">
        <text>ATP + protein L-histidine = ADP + protein N-phospho-L-histidine.</text>
        <dbReference type="EC" id="2.7.13.3"/>
    </reaction>
</comment>
<dbReference type="PANTHER" id="PTHR24421:SF10">
    <property type="entry name" value="NITRATE_NITRITE SENSOR PROTEIN NARQ"/>
    <property type="match status" value="1"/>
</dbReference>
<gene>
    <name evidence="11" type="ORF">FDY95_20780</name>
</gene>
<dbReference type="Gene3D" id="3.30.565.10">
    <property type="entry name" value="Histidine kinase-like ATPase, C-terminal domain"/>
    <property type="match status" value="1"/>
</dbReference>
<comment type="caution">
    <text evidence="11">The sequence shown here is derived from an EMBL/GenBank/DDBJ whole genome shotgun (WGS) entry which is preliminary data.</text>
</comment>
<evidence type="ECO:0000259" key="10">
    <source>
        <dbReference type="Pfam" id="PF07730"/>
    </source>
</evidence>
<reference evidence="11 12" key="1">
    <citation type="submission" date="2019-05" db="EMBL/GenBank/DDBJ databases">
        <title>Hymenobacter edaphi sp. nov., isolated from abandoned arsenic-contaminated farmland soil.</title>
        <authorList>
            <person name="Nie L."/>
        </authorList>
    </citation>
    <scope>NUCLEOTIDE SEQUENCE [LARGE SCALE GENOMIC DNA]</scope>
    <source>
        <strain evidence="11 12">1-3-3-8</strain>
    </source>
</reference>
<dbReference type="InterPro" id="IPR036890">
    <property type="entry name" value="HATPase_C_sf"/>
</dbReference>
<evidence type="ECO:0000256" key="2">
    <source>
        <dbReference type="ARBA" id="ARBA00012438"/>
    </source>
</evidence>
<dbReference type="SUPFAM" id="SSF55874">
    <property type="entry name" value="ATPase domain of HSP90 chaperone/DNA topoisomerase II/histidine kinase"/>
    <property type="match status" value="1"/>
</dbReference>
<dbReference type="InterPro" id="IPR011712">
    <property type="entry name" value="Sig_transdc_His_kin_sub3_dim/P"/>
</dbReference>
<dbReference type="EMBL" id="VAJM01000013">
    <property type="protein sequence ID" value="TLM89510.1"/>
    <property type="molecule type" value="Genomic_DNA"/>
</dbReference>
<organism evidence="11 12">
    <name type="scientific">Hymenobacter jeollabukensis</name>
    <dbReference type="NCBI Taxonomy" id="2025313"/>
    <lineage>
        <taxon>Bacteria</taxon>
        <taxon>Pseudomonadati</taxon>
        <taxon>Bacteroidota</taxon>
        <taxon>Cytophagia</taxon>
        <taxon>Cytophagales</taxon>
        <taxon>Hymenobacteraceae</taxon>
        <taxon>Hymenobacter</taxon>
    </lineage>
</organism>
<dbReference type="CDD" id="cd16917">
    <property type="entry name" value="HATPase_UhpB-NarQ-NarX-like"/>
    <property type="match status" value="1"/>
</dbReference>
<dbReference type="InterPro" id="IPR015943">
    <property type="entry name" value="WD40/YVTN_repeat-like_dom_sf"/>
</dbReference>
<evidence type="ECO:0000256" key="6">
    <source>
        <dbReference type="ARBA" id="ARBA00022777"/>
    </source>
</evidence>
<dbReference type="GO" id="GO:0046983">
    <property type="term" value="F:protein dimerization activity"/>
    <property type="evidence" value="ECO:0007669"/>
    <property type="project" value="InterPro"/>
</dbReference>
<dbReference type="RefSeq" id="WP_138080575.1">
    <property type="nucleotide sequence ID" value="NZ_VAJM01000013.1"/>
</dbReference>
<dbReference type="OrthoDB" id="9806995at2"/>
<keyword evidence="8" id="KW-0902">Two-component regulatory system</keyword>
<feature type="chain" id="PRO_5024308585" description="histidine kinase" evidence="9">
    <location>
        <begin position="22"/>
        <end position="1002"/>
    </location>
</feature>
<dbReference type="Pfam" id="PF07730">
    <property type="entry name" value="HisKA_3"/>
    <property type="match status" value="1"/>
</dbReference>
<dbReference type="InterPro" id="IPR013783">
    <property type="entry name" value="Ig-like_fold"/>
</dbReference>
<dbReference type="PANTHER" id="PTHR24421">
    <property type="entry name" value="NITRATE/NITRITE SENSOR PROTEIN NARX-RELATED"/>
    <property type="match status" value="1"/>
</dbReference>
<keyword evidence="5" id="KW-0547">Nucleotide-binding</keyword>
<evidence type="ECO:0000256" key="7">
    <source>
        <dbReference type="ARBA" id="ARBA00022840"/>
    </source>
</evidence>
<evidence type="ECO:0000256" key="3">
    <source>
        <dbReference type="ARBA" id="ARBA00022553"/>
    </source>
</evidence>
<protein>
    <recommendedName>
        <fullName evidence="2">histidine kinase</fullName>
        <ecNumber evidence="2">2.7.13.3</ecNumber>
    </recommendedName>
</protein>